<dbReference type="EMBL" id="BSNM01000016">
    <property type="protein sequence ID" value="GLQ32493.1"/>
    <property type="molecule type" value="Genomic_DNA"/>
</dbReference>
<dbReference type="Proteomes" id="UP001161389">
    <property type="component" value="Unassembled WGS sequence"/>
</dbReference>
<proteinExistence type="predicted"/>
<evidence type="ECO:0000313" key="2">
    <source>
        <dbReference type="Proteomes" id="UP001161389"/>
    </source>
</evidence>
<dbReference type="GO" id="GO:0046912">
    <property type="term" value="F:acyltransferase activity, acyl groups converted into alkyl on transfer"/>
    <property type="evidence" value="ECO:0007669"/>
    <property type="project" value="InterPro"/>
</dbReference>
<dbReference type="PANTHER" id="PTHR38774">
    <property type="entry name" value="CYTOPLASMIC PROTEIN-RELATED"/>
    <property type="match status" value="1"/>
</dbReference>
<accession>A0AA37SDL2</accession>
<gene>
    <name evidence="1" type="ORF">GCM10007876_29720</name>
</gene>
<protein>
    <recommendedName>
        <fullName evidence="3">DUF1249 domain-containing protein</fullName>
    </recommendedName>
</protein>
<dbReference type="AlphaFoldDB" id="A0AA37SDL2"/>
<dbReference type="SUPFAM" id="SSF48256">
    <property type="entry name" value="Citrate synthase"/>
    <property type="match status" value="1"/>
</dbReference>
<comment type="caution">
    <text evidence="1">The sequence shown here is derived from an EMBL/GenBank/DDBJ whole genome shotgun (WGS) entry which is preliminary data.</text>
</comment>
<reference evidence="1" key="2">
    <citation type="submission" date="2023-01" db="EMBL/GenBank/DDBJ databases">
        <title>Draft genome sequence of Litoribrevibacter albus strain NBRC 110071.</title>
        <authorList>
            <person name="Sun Q."/>
            <person name="Mori K."/>
        </authorList>
    </citation>
    <scope>NUCLEOTIDE SEQUENCE</scope>
    <source>
        <strain evidence="1">NBRC 110071</strain>
    </source>
</reference>
<evidence type="ECO:0008006" key="3">
    <source>
        <dbReference type="Google" id="ProtNLM"/>
    </source>
</evidence>
<evidence type="ECO:0000313" key="1">
    <source>
        <dbReference type="EMBL" id="GLQ32493.1"/>
    </source>
</evidence>
<dbReference type="Pfam" id="PF06853">
    <property type="entry name" value="DUF1249"/>
    <property type="match status" value="1"/>
</dbReference>
<dbReference type="InterPro" id="IPR036969">
    <property type="entry name" value="Citrate_synthase_sf"/>
</dbReference>
<keyword evidence="2" id="KW-1185">Reference proteome</keyword>
<organism evidence="1 2">
    <name type="scientific">Litoribrevibacter albus</name>
    <dbReference type="NCBI Taxonomy" id="1473156"/>
    <lineage>
        <taxon>Bacteria</taxon>
        <taxon>Pseudomonadati</taxon>
        <taxon>Pseudomonadota</taxon>
        <taxon>Gammaproteobacteria</taxon>
        <taxon>Oceanospirillales</taxon>
        <taxon>Oceanospirillaceae</taxon>
        <taxon>Litoribrevibacter</taxon>
    </lineage>
</organism>
<dbReference type="PANTHER" id="PTHR38774:SF1">
    <property type="entry name" value="CYTOPLASMIC PROTEIN"/>
    <property type="match status" value="1"/>
</dbReference>
<dbReference type="InterPro" id="IPR009659">
    <property type="entry name" value="DUF1249"/>
</dbReference>
<name>A0AA37SDL2_9GAMM</name>
<dbReference type="RefSeq" id="WP_284382503.1">
    <property type="nucleotide sequence ID" value="NZ_BSNM01000016.1"/>
</dbReference>
<sequence length="152" mass="18118">MNPSKRYIPDLVEQSSQCERNYLKLMKLMPQFDEQDEYRYELRSEHGELGGLQLKITERFRYTATVEVTQLVDLGEWLPAPTMLVRLYHDARMAEVIAYQNKRRFKGTYSYPNDDMHHRDEKCQLNRFLGQWLNYCMDHGCHLSSFTNILSA</sequence>
<reference evidence="1" key="1">
    <citation type="journal article" date="2014" name="Int. J. Syst. Evol. Microbiol.">
        <title>Complete genome sequence of Corynebacterium casei LMG S-19264T (=DSM 44701T), isolated from a smear-ripened cheese.</title>
        <authorList>
            <consortium name="US DOE Joint Genome Institute (JGI-PGF)"/>
            <person name="Walter F."/>
            <person name="Albersmeier A."/>
            <person name="Kalinowski J."/>
            <person name="Ruckert C."/>
        </authorList>
    </citation>
    <scope>NUCLEOTIDE SEQUENCE</scope>
    <source>
        <strain evidence="1">NBRC 110071</strain>
    </source>
</reference>